<proteinExistence type="predicted"/>
<evidence type="ECO:0000313" key="2">
    <source>
        <dbReference type="EMBL" id="CAA9480568.1"/>
    </source>
</evidence>
<name>A0A6J4RTI8_9ACTN</name>
<feature type="compositionally biased region" description="Polar residues" evidence="1">
    <location>
        <begin position="46"/>
        <end position="56"/>
    </location>
</feature>
<dbReference type="EMBL" id="CADCVU010000012">
    <property type="protein sequence ID" value="CAA9480568.1"/>
    <property type="molecule type" value="Genomic_DNA"/>
</dbReference>
<feature type="compositionally biased region" description="Basic and acidic residues" evidence="1">
    <location>
        <begin position="1"/>
        <end position="13"/>
    </location>
</feature>
<accession>A0A6J4RTI8</accession>
<sequence>MDNEHDRSDKRPEGAPPEQVADDEEGQADAARGPAESNAGVPNEDGQATGNPANAG</sequence>
<protein>
    <submittedName>
        <fullName evidence="2">Uncharacterized protein</fullName>
    </submittedName>
</protein>
<reference evidence="2" key="1">
    <citation type="submission" date="2020-02" db="EMBL/GenBank/DDBJ databases">
        <authorList>
            <person name="Meier V. D."/>
        </authorList>
    </citation>
    <scope>NUCLEOTIDE SEQUENCE</scope>
    <source>
        <strain evidence="2">AVDCRST_MAG45</strain>
    </source>
</reference>
<evidence type="ECO:0000256" key="1">
    <source>
        <dbReference type="SAM" id="MobiDB-lite"/>
    </source>
</evidence>
<organism evidence="2">
    <name type="scientific">uncultured Solirubrobacterales bacterium</name>
    <dbReference type="NCBI Taxonomy" id="768556"/>
    <lineage>
        <taxon>Bacteria</taxon>
        <taxon>Bacillati</taxon>
        <taxon>Actinomycetota</taxon>
        <taxon>Thermoleophilia</taxon>
        <taxon>Solirubrobacterales</taxon>
        <taxon>environmental samples</taxon>
    </lineage>
</organism>
<feature type="region of interest" description="Disordered" evidence="1">
    <location>
        <begin position="1"/>
        <end position="56"/>
    </location>
</feature>
<dbReference type="AlphaFoldDB" id="A0A6J4RTI8"/>
<gene>
    <name evidence="2" type="ORF">AVDCRST_MAG45-139</name>
</gene>